<keyword evidence="4 10" id="KW-0378">Hydrolase</keyword>
<dbReference type="PANTHER" id="PTHR42701">
    <property type="entry name" value="IMIDAZOLE GLYCEROL PHOSPHATE SYNTHASE SUBUNIT HISH"/>
    <property type="match status" value="1"/>
</dbReference>
<dbReference type="EMBL" id="PIOC01000021">
    <property type="protein sequence ID" value="RDW17108.1"/>
    <property type="molecule type" value="Genomic_DNA"/>
</dbReference>
<dbReference type="HAMAP" id="MF_00278">
    <property type="entry name" value="HisH"/>
    <property type="match status" value="1"/>
</dbReference>
<keyword evidence="3 10" id="KW-0028">Amino-acid biosynthesis</keyword>
<evidence type="ECO:0000313" key="13">
    <source>
        <dbReference type="EMBL" id="RDW17108.1"/>
    </source>
</evidence>
<dbReference type="GO" id="GO:0000105">
    <property type="term" value="P:L-histidine biosynthetic process"/>
    <property type="evidence" value="ECO:0007669"/>
    <property type="project" value="UniProtKB-UniRule"/>
</dbReference>
<keyword evidence="10" id="KW-0963">Cytoplasm</keyword>
<protein>
    <recommendedName>
        <fullName evidence="10">Imidazole glycerol phosphate synthase subunit HisH</fullName>
        <ecNumber evidence="10">4.3.2.10</ecNumber>
    </recommendedName>
    <alternativeName>
        <fullName evidence="10">IGP synthase glutaminase subunit</fullName>
        <ecNumber evidence="10">3.5.1.2</ecNumber>
    </alternativeName>
    <alternativeName>
        <fullName evidence="10">IGP synthase subunit HisH</fullName>
    </alternativeName>
    <alternativeName>
        <fullName evidence="10">ImGP synthase subunit HisH</fullName>
        <shortName evidence="10">IGPS subunit HisH</shortName>
    </alternativeName>
</protein>
<evidence type="ECO:0000256" key="7">
    <source>
        <dbReference type="ARBA" id="ARBA00023239"/>
    </source>
</evidence>
<comment type="subunit">
    <text evidence="2 10">Heterodimer of HisH and HisF.</text>
</comment>
<evidence type="ECO:0000256" key="4">
    <source>
        <dbReference type="ARBA" id="ARBA00022801"/>
    </source>
</evidence>
<dbReference type="InterPro" id="IPR017926">
    <property type="entry name" value="GATASE"/>
</dbReference>
<evidence type="ECO:0000256" key="5">
    <source>
        <dbReference type="ARBA" id="ARBA00022962"/>
    </source>
</evidence>
<comment type="pathway">
    <text evidence="1 10">Amino-acid biosynthesis; L-histidine biosynthesis; L-histidine from 5-phospho-alpha-D-ribose 1-diphosphate: step 5/9.</text>
</comment>
<evidence type="ECO:0000256" key="9">
    <source>
        <dbReference type="ARBA" id="ARBA00049534"/>
    </source>
</evidence>
<dbReference type="GO" id="GO:0004359">
    <property type="term" value="F:glutaminase activity"/>
    <property type="evidence" value="ECO:0007669"/>
    <property type="project" value="UniProtKB-EC"/>
</dbReference>
<evidence type="ECO:0000256" key="6">
    <source>
        <dbReference type="ARBA" id="ARBA00023102"/>
    </source>
</evidence>
<evidence type="ECO:0000313" key="14">
    <source>
        <dbReference type="Proteomes" id="UP000257143"/>
    </source>
</evidence>
<gene>
    <name evidence="10 13" type="primary">hisH</name>
    <name evidence="13" type="ORF">CWR48_14365</name>
</gene>
<dbReference type="Proteomes" id="UP000257143">
    <property type="component" value="Unassembled WGS sequence"/>
</dbReference>
<dbReference type="Gene3D" id="3.40.50.880">
    <property type="match status" value="1"/>
</dbReference>
<dbReference type="GO" id="GO:0005737">
    <property type="term" value="C:cytoplasm"/>
    <property type="evidence" value="ECO:0007669"/>
    <property type="project" value="UniProtKB-SubCell"/>
</dbReference>
<feature type="active site" description="Nucleophile" evidence="10 11">
    <location>
        <position position="79"/>
    </location>
</feature>
<dbReference type="NCBIfam" id="TIGR01855">
    <property type="entry name" value="IMP_synth_hisH"/>
    <property type="match status" value="1"/>
</dbReference>
<name>A0A3D8PPD7_9BACI</name>
<feature type="domain" description="Glutamine amidotransferase" evidence="12">
    <location>
        <begin position="4"/>
        <end position="195"/>
    </location>
</feature>
<dbReference type="PROSITE" id="PS51273">
    <property type="entry name" value="GATASE_TYPE_1"/>
    <property type="match status" value="1"/>
</dbReference>
<dbReference type="InterPro" id="IPR029062">
    <property type="entry name" value="Class_I_gatase-like"/>
</dbReference>
<keyword evidence="5 10" id="KW-0315">Glutamine amidotransferase</keyword>
<reference evidence="14" key="1">
    <citation type="submission" date="2017-11" db="EMBL/GenBank/DDBJ databases">
        <authorList>
            <person name="Zhu W."/>
        </authorList>
    </citation>
    <scope>NUCLEOTIDE SEQUENCE [LARGE SCALE GENOMIC DNA]</scope>
    <source>
        <strain evidence="14">CAU 1183</strain>
    </source>
</reference>
<dbReference type="InterPro" id="IPR010139">
    <property type="entry name" value="Imidazole-glycPsynth_HisH"/>
</dbReference>
<comment type="function">
    <text evidence="10">IGPS catalyzes the conversion of PRFAR and glutamine to IGP, AICAR and glutamate. The HisH subunit catalyzes the hydrolysis of glutamine to glutamate and ammonia as part of the synthesis of IGP and AICAR. The resulting ammonia molecule is channeled to the active site of HisF.</text>
</comment>
<dbReference type="SUPFAM" id="SSF52317">
    <property type="entry name" value="Class I glutamine amidotransferase-like"/>
    <property type="match status" value="1"/>
</dbReference>
<evidence type="ECO:0000256" key="10">
    <source>
        <dbReference type="HAMAP-Rule" id="MF_00278"/>
    </source>
</evidence>
<dbReference type="EC" id="3.5.1.2" evidence="10"/>
<comment type="subcellular location">
    <subcellularLocation>
        <location evidence="10">Cytoplasm</location>
    </subcellularLocation>
</comment>
<evidence type="ECO:0000256" key="2">
    <source>
        <dbReference type="ARBA" id="ARBA00011152"/>
    </source>
</evidence>
<dbReference type="PANTHER" id="PTHR42701:SF1">
    <property type="entry name" value="IMIDAZOLE GLYCEROL PHOSPHATE SYNTHASE SUBUNIT HISH"/>
    <property type="match status" value="1"/>
</dbReference>
<feature type="active site" evidence="10 11">
    <location>
        <position position="184"/>
    </location>
</feature>
<comment type="catalytic activity">
    <reaction evidence="8 10">
        <text>5-[(5-phospho-1-deoxy-D-ribulos-1-ylimino)methylamino]-1-(5-phospho-beta-D-ribosyl)imidazole-4-carboxamide + L-glutamine = D-erythro-1-(imidazol-4-yl)glycerol 3-phosphate + 5-amino-1-(5-phospho-beta-D-ribosyl)imidazole-4-carboxamide + L-glutamate + H(+)</text>
        <dbReference type="Rhea" id="RHEA:24793"/>
        <dbReference type="ChEBI" id="CHEBI:15378"/>
        <dbReference type="ChEBI" id="CHEBI:29985"/>
        <dbReference type="ChEBI" id="CHEBI:58278"/>
        <dbReference type="ChEBI" id="CHEBI:58359"/>
        <dbReference type="ChEBI" id="CHEBI:58475"/>
        <dbReference type="ChEBI" id="CHEBI:58525"/>
        <dbReference type="EC" id="4.3.2.10"/>
    </reaction>
</comment>
<dbReference type="AlphaFoldDB" id="A0A3D8PPD7"/>
<dbReference type="RefSeq" id="WP_115773991.1">
    <property type="nucleotide sequence ID" value="NZ_PIOC01000021.1"/>
</dbReference>
<dbReference type="Pfam" id="PF00117">
    <property type="entry name" value="GATase"/>
    <property type="match status" value="1"/>
</dbReference>
<dbReference type="CDD" id="cd01748">
    <property type="entry name" value="GATase1_IGP_Synthase"/>
    <property type="match status" value="1"/>
</dbReference>
<evidence type="ECO:0000256" key="1">
    <source>
        <dbReference type="ARBA" id="ARBA00005091"/>
    </source>
</evidence>
<evidence type="ECO:0000259" key="12">
    <source>
        <dbReference type="Pfam" id="PF00117"/>
    </source>
</evidence>
<comment type="catalytic activity">
    <reaction evidence="9 10">
        <text>L-glutamine + H2O = L-glutamate + NH4(+)</text>
        <dbReference type="Rhea" id="RHEA:15889"/>
        <dbReference type="ChEBI" id="CHEBI:15377"/>
        <dbReference type="ChEBI" id="CHEBI:28938"/>
        <dbReference type="ChEBI" id="CHEBI:29985"/>
        <dbReference type="ChEBI" id="CHEBI:58359"/>
        <dbReference type="EC" id="3.5.1.2"/>
    </reaction>
</comment>
<keyword evidence="7 10" id="KW-0456">Lyase</keyword>
<organism evidence="13 14">
    <name type="scientific">Oceanobacillus arenosus</name>
    <dbReference type="NCBI Taxonomy" id="1229153"/>
    <lineage>
        <taxon>Bacteria</taxon>
        <taxon>Bacillati</taxon>
        <taxon>Bacillota</taxon>
        <taxon>Bacilli</taxon>
        <taxon>Bacillales</taxon>
        <taxon>Bacillaceae</taxon>
        <taxon>Oceanobacillus</taxon>
    </lineage>
</organism>
<evidence type="ECO:0000256" key="3">
    <source>
        <dbReference type="ARBA" id="ARBA00022605"/>
    </source>
</evidence>
<comment type="caution">
    <text evidence="13">The sequence shown here is derived from an EMBL/GenBank/DDBJ whole genome shotgun (WGS) entry which is preliminary data.</text>
</comment>
<keyword evidence="14" id="KW-1185">Reference proteome</keyword>
<proteinExistence type="inferred from homology"/>
<dbReference type="GO" id="GO:0000107">
    <property type="term" value="F:imidazoleglycerol-phosphate synthase activity"/>
    <property type="evidence" value="ECO:0007669"/>
    <property type="project" value="UniProtKB-UniRule"/>
</dbReference>
<keyword evidence="6 10" id="KW-0368">Histidine biosynthesis</keyword>
<evidence type="ECO:0000256" key="8">
    <source>
        <dbReference type="ARBA" id="ARBA00047838"/>
    </source>
</evidence>
<dbReference type="EC" id="4.3.2.10" evidence="10"/>
<evidence type="ECO:0000256" key="11">
    <source>
        <dbReference type="PIRSR" id="PIRSR000495-1"/>
    </source>
</evidence>
<dbReference type="GO" id="GO:0016829">
    <property type="term" value="F:lyase activity"/>
    <property type="evidence" value="ECO:0007669"/>
    <property type="project" value="UniProtKB-KW"/>
</dbReference>
<dbReference type="UniPathway" id="UPA00031">
    <property type="reaction ID" value="UER00010"/>
</dbReference>
<accession>A0A3D8PPD7</accession>
<feature type="active site" evidence="10 11">
    <location>
        <position position="182"/>
    </location>
</feature>
<dbReference type="PIRSF" id="PIRSF000495">
    <property type="entry name" value="Amidotransf_hisH"/>
    <property type="match status" value="1"/>
</dbReference>
<sequence length="201" mass="21960">MIAIIDYGAGNIKSLQFALDKFHLESELTTDPQVIRDARSIILPGVGAFKDAMDALSELNLVTVLKQEVNDGKPILGICLGMQLFYEQGFEDGSWEGLGFLKGSVNRITDTVKVPHMGWNTLTAHQESPLLKTIADNPYVYFVHSYAVGGNFEADTLVASAQYGGTIPAIVKKRNIVGMQFHPEKSGTTGIQLLKNYGELI</sequence>
<dbReference type="OrthoDB" id="9807137at2"/>